<feature type="transmembrane region" description="Helical" evidence="1">
    <location>
        <begin position="46"/>
        <end position="65"/>
    </location>
</feature>
<dbReference type="InterPro" id="IPR006938">
    <property type="entry name" value="DUF624"/>
</dbReference>
<feature type="transmembrane region" description="Helical" evidence="1">
    <location>
        <begin position="176"/>
        <end position="201"/>
    </location>
</feature>
<dbReference type="Pfam" id="PF04854">
    <property type="entry name" value="DUF624"/>
    <property type="match status" value="1"/>
</dbReference>
<feature type="transmembrane region" description="Helical" evidence="1">
    <location>
        <begin position="150"/>
        <end position="170"/>
    </location>
</feature>
<keyword evidence="1" id="KW-1133">Transmembrane helix</keyword>
<dbReference type="Proteomes" id="UP000195043">
    <property type="component" value="Unassembled WGS sequence"/>
</dbReference>
<feature type="transmembrane region" description="Helical" evidence="1">
    <location>
        <begin position="103"/>
        <end position="129"/>
    </location>
</feature>
<protein>
    <recommendedName>
        <fullName evidence="4">DUF624 domain-containing protein</fullName>
    </recommendedName>
</protein>
<accession>A0A242A2T5</accession>
<evidence type="ECO:0000313" key="2">
    <source>
        <dbReference type="EMBL" id="OTN75041.1"/>
    </source>
</evidence>
<name>A0A242A2T5_9ENTE</name>
<dbReference type="RefSeq" id="WP_086273144.1">
    <property type="nucleotide sequence ID" value="NZ_NGKU01000001.1"/>
</dbReference>
<dbReference type="AlphaFoldDB" id="A0A242A2T5"/>
<sequence>MIYFFHSDRWFARILGKFGQLLILNALLLLSSIPIVTIGAAQTAGFHVLIQLIQGKEVAIVPSFFHVFRQSFVKSNLVWIGLVLFVWLLGVNWLYYIQMDQLFNGWIIGLSISTLICAHLFQCTFFSFARYNNRLRLILINDIKLLIMHPFRSILLHSVTLLPLLLMLLSPNLFVFGLYSACFFGISGWMYVRCGLLLAFFRKYEKVE</sequence>
<gene>
    <name evidence="2" type="ORF">A5886_000085</name>
</gene>
<dbReference type="STRING" id="1834191.A5886_000085"/>
<proteinExistence type="predicted"/>
<keyword evidence="1" id="KW-0472">Membrane</keyword>
<evidence type="ECO:0000313" key="3">
    <source>
        <dbReference type="Proteomes" id="UP000195043"/>
    </source>
</evidence>
<reference evidence="2 3" key="1">
    <citation type="submission" date="2017-05" db="EMBL/GenBank/DDBJ databases">
        <title>The Genome Sequence of Enterococcus sp. 8G7_MSG3316.</title>
        <authorList>
            <consortium name="The Broad Institute Genomics Platform"/>
            <consortium name="The Broad Institute Genomic Center for Infectious Diseases"/>
            <person name="Earl A."/>
            <person name="Manson A."/>
            <person name="Schwartman J."/>
            <person name="Gilmore M."/>
            <person name="Abouelleil A."/>
            <person name="Cao P."/>
            <person name="Chapman S."/>
            <person name="Cusick C."/>
            <person name="Shea T."/>
            <person name="Young S."/>
            <person name="Neafsey D."/>
            <person name="Nusbaum C."/>
            <person name="Birren B."/>
        </authorList>
    </citation>
    <scope>NUCLEOTIDE SEQUENCE [LARGE SCALE GENOMIC DNA]</scope>
    <source>
        <strain evidence="2 3">8G7_MSG3316</strain>
    </source>
</reference>
<feature type="transmembrane region" description="Helical" evidence="1">
    <location>
        <begin position="77"/>
        <end position="97"/>
    </location>
</feature>
<evidence type="ECO:0008006" key="4">
    <source>
        <dbReference type="Google" id="ProtNLM"/>
    </source>
</evidence>
<comment type="caution">
    <text evidence="2">The sequence shown here is derived from an EMBL/GenBank/DDBJ whole genome shotgun (WGS) entry which is preliminary data.</text>
</comment>
<dbReference type="OrthoDB" id="2182943at2"/>
<keyword evidence="3" id="KW-1185">Reference proteome</keyword>
<organism evidence="2 3">
    <name type="scientific">Candidatus Enterococcus testudinis</name>
    <dbReference type="NCBI Taxonomy" id="1834191"/>
    <lineage>
        <taxon>Bacteria</taxon>
        <taxon>Bacillati</taxon>
        <taxon>Bacillota</taxon>
        <taxon>Bacilli</taxon>
        <taxon>Lactobacillales</taxon>
        <taxon>Enterococcaceae</taxon>
        <taxon>Enterococcus</taxon>
    </lineage>
</organism>
<keyword evidence="1" id="KW-0812">Transmembrane</keyword>
<dbReference type="EMBL" id="NGKU01000001">
    <property type="protein sequence ID" value="OTN75041.1"/>
    <property type="molecule type" value="Genomic_DNA"/>
</dbReference>
<evidence type="ECO:0000256" key="1">
    <source>
        <dbReference type="SAM" id="Phobius"/>
    </source>
</evidence>
<feature type="transmembrane region" description="Helical" evidence="1">
    <location>
        <begin position="21"/>
        <end position="40"/>
    </location>
</feature>